<organism evidence="3 4">
    <name type="scientific">Paramuribaculum intestinale</name>
    <dbReference type="NCBI Taxonomy" id="2094151"/>
    <lineage>
        <taxon>Bacteria</taxon>
        <taxon>Pseudomonadati</taxon>
        <taxon>Bacteroidota</taxon>
        <taxon>Bacteroidia</taxon>
        <taxon>Bacteroidales</taxon>
        <taxon>Muribaculaceae</taxon>
        <taxon>Paramuribaculum</taxon>
    </lineage>
</organism>
<dbReference type="SUPFAM" id="SSF102405">
    <property type="entry name" value="MCP/YpsA-like"/>
    <property type="match status" value="1"/>
</dbReference>
<reference evidence="4" key="1">
    <citation type="submission" date="2018-02" db="EMBL/GenBank/DDBJ databases">
        <authorList>
            <person name="Clavel T."/>
            <person name="Strowig T."/>
        </authorList>
    </citation>
    <scope>NUCLEOTIDE SEQUENCE [LARGE SCALE GENOMIC DNA]</scope>
    <source>
        <strain evidence="4">DSM 100764</strain>
    </source>
</reference>
<evidence type="ECO:0000259" key="2">
    <source>
        <dbReference type="Pfam" id="PF02481"/>
    </source>
</evidence>
<comment type="caution">
    <text evidence="3">The sequence shown here is derived from an EMBL/GenBank/DDBJ whole genome shotgun (WGS) entry which is preliminary data.</text>
</comment>
<name>A0A2V1IXR2_9BACT</name>
<dbReference type="Proteomes" id="UP000244925">
    <property type="component" value="Unassembled WGS sequence"/>
</dbReference>
<dbReference type="Pfam" id="PF02481">
    <property type="entry name" value="DNA_processg_A"/>
    <property type="match status" value="1"/>
</dbReference>
<accession>A0A2V1IXR2</accession>
<sequence>MDRRQLSLRIAFSQLRGINQMLAREILARIGSEEAFFEATDRQLAAVMGFSNRIFDRQYRDGLLKAAEVEADFTEAGHVDATYFTDADYPSRLHDCTDAPLMLYSTGSCRLNDVLTVGVVGTRHATPYGVDFCRKLVEGLASRVGAPVAVVSGLAYGIDVAAHRAAIECGLPTVAVLAHGLNTIYPAAHRNTAVEMVRSGGLLLTDYMSSAAVHKGNFLARNRIVAGISDCLVVVESAEKGGAMVTARIASDYDRDVFALPGRTSDIYSAGCNSLIRRNVASLVGSADDLIDAMRWPRRQQETAQSTLFPEISGEEQSVMDYLRERGEAQINRLSVDLDIPVGRLTGMLIEMEFKGLVLPYPGAKYRPA</sequence>
<dbReference type="PANTHER" id="PTHR43022">
    <property type="entry name" value="PROTEIN SMF"/>
    <property type="match status" value="1"/>
</dbReference>
<protein>
    <submittedName>
        <fullName evidence="3">DNA-protecting protein DprA</fullName>
    </submittedName>
</protein>
<gene>
    <name evidence="3" type="primary">dprA</name>
    <name evidence="3" type="ORF">C5O25_02700</name>
</gene>
<dbReference type="InterPro" id="IPR057666">
    <property type="entry name" value="DrpA_SLOG"/>
</dbReference>
<dbReference type="RefSeq" id="WP_107035200.1">
    <property type="nucleotide sequence ID" value="NZ_CAOMZA010000007.1"/>
</dbReference>
<dbReference type="AlphaFoldDB" id="A0A2V1IXR2"/>
<dbReference type="EMBL" id="PUBV01000004">
    <property type="protein sequence ID" value="PWB08812.1"/>
    <property type="molecule type" value="Genomic_DNA"/>
</dbReference>
<dbReference type="Gene3D" id="3.40.50.450">
    <property type="match status" value="1"/>
</dbReference>
<dbReference type="GO" id="GO:0009294">
    <property type="term" value="P:DNA-mediated transformation"/>
    <property type="evidence" value="ECO:0007669"/>
    <property type="project" value="InterPro"/>
</dbReference>
<evidence type="ECO:0000313" key="4">
    <source>
        <dbReference type="Proteomes" id="UP000244925"/>
    </source>
</evidence>
<proteinExistence type="inferred from homology"/>
<dbReference type="GeneID" id="93424494"/>
<comment type="similarity">
    <text evidence="1">Belongs to the DprA/Smf family.</text>
</comment>
<dbReference type="InterPro" id="IPR003488">
    <property type="entry name" value="DprA"/>
</dbReference>
<feature type="domain" description="Smf/DprA SLOG" evidence="2">
    <location>
        <begin position="83"/>
        <end position="294"/>
    </location>
</feature>
<evidence type="ECO:0000256" key="1">
    <source>
        <dbReference type="ARBA" id="ARBA00006525"/>
    </source>
</evidence>
<dbReference type="PANTHER" id="PTHR43022:SF1">
    <property type="entry name" value="PROTEIN SMF"/>
    <property type="match status" value="1"/>
</dbReference>
<dbReference type="NCBIfam" id="TIGR00732">
    <property type="entry name" value="dprA"/>
    <property type="match status" value="1"/>
</dbReference>
<evidence type="ECO:0000313" key="3">
    <source>
        <dbReference type="EMBL" id="PWB08812.1"/>
    </source>
</evidence>
<keyword evidence="4" id="KW-1185">Reference proteome</keyword>